<evidence type="ECO:0000313" key="8">
    <source>
        <dbReference type="Proteomes" id="UP000265200"/>
    </source>
</evidence>
<dbReference type="GO" id="GO:0005634">
    <property type="term" value="C:nucleus"/>
    <property type="evidence" value="ECO:0007669"/>
    <property type="project" value="UniProtKB-SubCell"/>
</dbReference>
<evidence type="ECO:0000256" key="2">
    <source>
        <dbReference type="ARBA" id="ARBA00023125"/>
    </source>
</evidence>
<dbReference type="PANTHER" id="PTHR11829:SF142">
    <property type="entry name" value="FORK-HEAD DOMAIN-CONTAINING PROTEIN"/>
    <property type="match status" value="1"/>
</dbReference>
<dbReference type="InterPro" id="IPR036388">
    <property type="entry name" value="WH-like_DNA-bd_sf"/>
</dbReference>
<reference key="1">
    <citation type="journal article" date="2007" name="Nature">
        <title>The medaka draft genome and insights into vertebrate genome evolution.</title>
        <authorList>
            <person name="Kasahara M."/>
            <person name="Naruse K."/>
            <person name="Sasaki S."/>
            <person name="Nakatani Y."/>
            <person name="Qu W."/>
            <person name="Ahsan B."/>
            <person name="Yamada T."/>
            <person name="Nagayasu Y."/>
            <person name="Doi K."/>
            <person name="Kasai Y."/>
            <person name="Jindo T."/>
            <person name="Kobayashi D."/>
            <person name="Shimada A."/>
            <person name="Toyoda A."/>
            <person name="Kuroki Y."/>
            <person name="Fujiyama A."/>
            <person name="Sasaki T."/>
            <person name="Shimizu A."/>
            <person name="Asakawa S."/>
            <person name="Shimizu N."/>
            <person name="Hashimoto S."/>
            <person name="Yang J."/>
            <person name="Lee Y."/>
            <person name="Matsushima K."/>
            <person name="Sugano S."/>
            <person name="Sakaizumi M."/>
            <person name="Narita T."/>
            <person name="Ohishi K."/>
            <person name="Haga S."/>
            <person name="Ohta F."/>
            <person name="Nomoto H."/>
            <person name="Nogata K."/>
            <person name="Morishita T."/>
            <person name="Endo T."/>
            <person name="Shin-I T."/>
            <person name="Takeda H."/>
            <person name="Morishita S."/>
            <person name="Kohara Y."/>
        </authorList>
    </citation>
    <scope>NUCLEOTIDE SEQUENCE [LARGE SCALE GENOMIC DNA]</scope>
    <source>
        <strain>Hd-rR</strain>
    </source>
</reference>
<protein>
    <submittedName>
        <fullName evidence="7">Forkhead box Q2</fullName>
    </submittedName>
</protein>
<feature type="DNA-binding region" description="Fork-head" evidence="4">
    <location>
        <begin position="118"/>
        <end position="211"/>
    </location>
</feature>
<feature type="compositionally biased region" description="Basic and acidic residues" evidence="5">
    <location>
        <begin position="69"/>
        <end position="88"/>
    </location>
</feature>
<keyword evidence="2 4" id="KW-0238">DNA-binding</keyword>
<dbReference type="PROSITE" id="PS00658">
    <property type="entry name" value="FORK_HEAD_2"/>
    <property type="match status" value="1"/>
</dbReference>
<proteinExistence type="predicted"/>
<sequence>MSLKDLTSEIAMENRHSHNGSKDRLGLSFTIDYLLFNRGVKGSKDQRTGSPAAEQTNSSMLNDQNPTLKEVDKRLILSEEDSVRHKASEEEENEDQGEQKVTLATPSTNSNPEKSADKPNQSYIALISRAILSSKEKKLLLCDIYQWIMDHYPYFKSKDKNWRNSVRHNLSLNECFIKAGRSDNGKGHFWAIHPGNYQDFSKGDYHCRRARRRVRRVPGQLHVSSLTSPFHPTSTLTRPHRTACWCCSSAATLPPPCLAPRLYWPWSSIHPQVGLQLGLNASVP</sequence>
<accession>A0A3P9II84</accession>
<reference evidence="7 8" key="2">
    <citation type="submission" date="2017-04" db="EMBL/GenBank/DDBJ databases">
        <title>CpG methylation of centromeres and impact of large insertions on vertebrate speciation.</title>
        <authorList>
            <person name="Ichikawa K."/>
            <person name="Yoshimura J."/>
            <person name="Morishita S."/>
        </authorList>
    </citation>
    <scope>NUCLEOTIDE SEQUENCE</scope>
    <source>
        <strain evidence="7 8">HSOK</strain>
    </source>
</reference>
<dbReference type="Ensembl" id="ENSORLT00015035715.1">
    <property type="protein sequence ID" value="ENSORLP00015019766.1"/>
    <property type="gene ID" value="ENSORLG00015020841.1"/>
</dbReference>
<dbReference type="SMART" id="SM00339">
    <property type="entry name" value="FH"/>
    <property type="match status" value="1"/>
</dbReference>
<dbReference type="PANTHER" id="PTHR11829">
    <property type="entry name" value="FORKHEAD BOX PROTEIN"/>
    <property type="match status" value="1"/>
</dbReference>
<dbReference type="InterPro" id="IPR030456">
    <property type="entry name" value="TF_fork_head_CS_2"/>
</dbReference>
<reference evidence="7" key="3">
    <citation type="submission" date="2025-08" db="UniProtKB">
        <authorList>
            <consortium name="Ensembl"/>
        </authorList>
    </citation>
    <scope>IDENTIFICATION</scope>
    <source>
        <strain evidence="7">HSOK</strain>
    </source>
</reference>
<dbReference type="InterPro" id="IPR001766">
    <property type="entry name" value="Fork_head_dom"/>
</dbReference>
<dbReference type="GO" id="GO:0043565">
    <property type="term" value="F:sequence-specific DNA binding"/>
    <property type="evidence" value="ECO:0007669"/>
    <property type="project" value="InterPro"/>
</dbReference>
<dbReference type="GO" id="GO:0003700">
    <property type="term" value="F:DNA-binding transcription factor activity"/>
    <property type="evidence" value="ECO:0007669"/>
    <property type="project" value="InterPro"/>
</dbReference>
<reference evidence="7" key="4">
    <citation type="submission" date="2025-09" db="UniProtKB">
        <authorList>
            <consortium name="Ensembl"/>
        </authorList>
    </citation>
    <scope>IDENTIFICATION</scope>
    <source>
        <strain evidence="7">HSOK</strain>
    </source>
</reference>
<dbReference type="Gene3D" id="1.10.10.10">
    <property type="entry name" value="Winged helix-like DNA-binding domain superfamily/Winged helix DNA-binding domain"/>
    <property type="match status" value="1"/>
</dbReference>
<evidence type="ECO:0000259" key="6">
    <source>
        <dbReference type="PROSITE" id="PS50039"/>
    </source>
</evidence>
<dbReference type="Proteomes" id="UP000265200">
    <property type="component" value="Chromosome 4"/>
</dbReference>
<evidence type="ECO:0000256" key="1">
    <source>
        <dbReference type="ARBA" id="ARBA00004123"/>
    </source>
</evidence>
<keyword evidence="3 4" id="KW-0539">Nucleus</keyword>
<dbReference type="PROSITE" id="PS50039">
    <property type="entry name" value="FORK_HEAD_3"/>
    <property type="match status" value="1"/>
</dbReference>
<dbReference type="AlphaFoldDB" id="A0A3P9II84"/>
<feature type="region of interest" description="Disordered" evidence="5">
    <location>
        <begin position="40"/>
        <end position="118"/>
    </location>
</feature>
<evidence type="ECO:0000256" key="3">
    <source>
        <dbReference type="ARBA" id="ARBA00023242"/>
    </source>
</evidence>
<feature type="compositionally biased region" description="Polar residues" evidence="5">
    <location>
        <begin position="102"/>
        <end position="118"/>
    </location>
</feature>
<dbReference type="CDD" id="cd20035">
    <property type="entry name" value="FH_FOXQ2-like"/>
    <property type="match status" value="1"/>
</dbReference>
<evidence type="ECO:0000313" key="7">
    <source>
        <dbReference type="Ensembl" id="ENSORLP00015019766.1"/>
    </source>
</evidence>
<dbReference type="SUPFAM" id="SSF46785">
    <property type="entry name" value="Winged helix' DNA-binding domain"/>
    <property type="match status" value="1"/>
</dbReference>
<feature type="domain" description="Fork-head" evidence="6">
    <location>
        <begin position="118"/>
        <end position="211"/>
    </location>
</feature>
<dbReference type="InterPro" id="IPR047519">
    <property type="entry name" value="FH_FOXQ2-like"/>
</dbReference>
<feature type="compositionally biased region" description="Polar residues" evidence="5">
    <location>
        <begin position="53"/>
        <end position="67"/>
    </location>
</feature>
<dbReference type="GO" id="GO:0030154">
    <property type="term" value="P:cell differentiation"/>
    <property type="evidence" value="ECO:0007669"/>
    <property type="project" value="UniProtKB-ARBA"/>
</dbReference>
<dbReference type="PRINTS" id="PR00053">
    <property type="entry name" value="FORKHEAD"/>
</dbReference>
<comment type="subcellular location">
    <subcellularLocation>
        <location evidence="1 4">Nucleus</location>
    </subcellularLocation>
</comment>
<evidence type="ECO:0000256" key="4">
    <source>
        <dbReference type="PROSITE-ProRule" id="PRU00089"/>
    </source>
</evidence>
<dbReference type="Pfam" id="PF00250">
    <property type="entry name" value="Forkhead"/>
    <property type="match status" value="1"/>
</dbReference>
<name>A0A3P9II84_ORYLA</name>
<evidence type="ECO:0000256" key="5">
    <source>
        <dbReference type="SAM" id="MobiDB-lite"/>
    </source>
</evidence>
<dbReference type="FunFam" id="1.10.10.10:FF:000352">
    <property type="entry name" value="Forkhead box Q2"/>
    <property type="match status" value="1"/>
</dbReference>
<dbReference type="InterPro" id="IPR036390">
    <property type="entry name" value="WH_DNA-bd_sf"/>
</dbReference>
<dbReference type="InterPro" id="IPR050211">
    <property type="entry name" value="FOX_domain-containing"/>
</dbReference>
<organism evidence="7 8">
    <name type="scientific">Oryzias latipes</name>
    <name type="common">Japanese rice fish</name>
    <name type="synonym">Japanese killifish</name>
    <dbReference type="NCBI Taxonomy" id="8090"/>
    <lineage>
        <taxon>Eukaryota</taxon>
        <taxon>Metazoa</taxon>
        <taxon>Chordata</taxon>
        <taxon>Craniata</taxon>
        <taxon>Vertebrata</taxon>
        <taxon>Euteleostomi</taxon>
        <taxon>Actinopterygii</taxon>
        <taxon>Neopterygii</taxon>
        <taxon>Teleostei</taxon>
        <taxon>Neoteleostei</taxon>
        <taxon>Acanthomorphata</taxon>
        <taxon>Ovalentaria</taxon>
        <taxon>Atherinomorphae</taxon>
        <taxon>Beloniformes</taxon>
        <taxon>Adrianichthyidae</taxon>
        <taxon>Oryziinae</taxon>
        <taxon>Oryzias</taxon>
    </lineage>
</organism>